<dbReference type="InterPro" id="IPR002725">
    <property type="entry name" value="YgjP-like_metallopeptidase"/>
</dbReference>
<comment type="caution">
    <text evidence="3">The sequence shown here is derived from an EMBL/GenBank/DDBJ whole genome shotgun (WGS) entry which is preliminary data.</text>
</comment>
<dbReference type="Pfam" id="PF01863">
    <property type="entry name" value="YgjP-like"/>
    <property type="match status" value="1"/>
</dbReference>
<feature type="region of interest" description="Disordered" evidence="1">
    <location>
        <begin position="1"/>
        <end position="25"/>
    </location>
</feature>
<dbReference type="AlphaFoldDB" id="A0A2N7S2Y3"/>
<protein>
    <submittedName>
        <fullName evidence="3">Metal-dependent hydrolase</fullName>
    </submittedName>
</protein>
<feature type="domain" description="YgjP-like metallopeptidase" evidence="2">
    <location>
        <begin position="125"/>
        <end position="185"/>
    </location>
</feature>
<proteinExistence type="predicted"/>
<keyword evidence="3" id="KW-0378">Hydrolase</keyword>
<evidence type="ECO:0000256" key="1">
    <source>
        <dbReference type="SAM" id="MobiDB-lite"/>
    </source>
</evidence>
<dbReference type="Gene3D" id="3.30.2010.10">
    <property type="entry name" value="Metalloproteases ('zincins'), catalytic domain"/>
    <property type="match status" value="1"/>
</dbReference>
<accession>A0A2N7S2Y3</accession>
<evidence type="ECO:0000259" key="2">
    <source>
        <dbReference type="Pfam" id="PF01863"/>
    </source>
</evidence>
<evidence type="ECO:0000313" key="4">
    <source>
        <dbReference type="Proteomes" id="UP000235739"/>
    </source>
</evidence>
<gene>
    <name evidence="3" type="ORF">CIK84_02605</name>
</gene>
<dbReference type="EMBL" id="PNQX01000001">
    <property type="protein sequence ID" value="PMQ20521.1"/>
    <property type="molecule type" value="Genomic_DNA"/>
</dbReference>
<evidence type="ECO:0000313" key="3">
    <source>
        <dbReference type="EMBL" id="PMQ20521.1"/>
    </source>
</evidence>
<dbReference type="Proteomes" id="UP000235739">
    <property type="component" value="Unassembled WGS sequence"/>
</dbReference>
<dbReference type="PANTHER" id="PTHR30399">
    <property type="entry name" value="UNCHARACTERIZED PROTEIN YGJP"/>
    <property type="match status" value="1"/>
</dbReference>
<dbReference type="PANTHER" id="PTHR30399:SF1">
    <property type="entry name" value="UTP PYROPHOSPHATASE"/>
    <property type="match status" value="1"/>
</dbReference>
<dbReference type="InterPro" id="IPR053136">
    <property type="entry name" value="UTP_pyrophosphatase-like"/>
</dbReference>
<dbReference type="GO" id="GO:0016787">
    <property type="term" value="F:hydrolase activity"/>
    <property type="evidence" value="ECO:0007669"/>
    <property type="project" value="UniProtKB-KW"/>
</dbReference>
<name>A0A2N7S2Y3_9MICC</name>
<sequence>MNWLADQAIRGQRRKQGKGRGEMPAFPKTVDFVAPDEIPVRIIRSAKRRKTISSQWRDNRLVVQVPAALDEKSERTFVDEMIAKYRKGRHARTAGHTDDALELRAASLDEKYFAGRGAPESVRWVSNQNKRWGSASYRQRTIRLSATLQHMPSWVQDYVLVHELAHLVVPKSGHGPEFQALLNRFERRAQADIFLEAFHAGYNAHAKELGRADDELSGFGDDEEQ</sequence>
<reference evidence="3 4" key="1">
    <citation type="journal article" date="2017" name="Elife">
        <title>Extensive horizontal gene transfer in cheese-associated bacteria.</title>
        <authorList>
            <person name="Bonham K.S."/>
            <person name="Wolfe B.E."/>
            <person name="Dutton R.J."/>
        </authorList>
    </citation>
    <scope>NUCLEOTIDE SEQUENCE [LARGE SCALE GENOMIC DNA]</scope>
    <source>
        <strain evidence="3 4">JB182</strain>
    </source>
</reference>
<organism evidence="3 4">
    <name type="scientific">Glutamicibacter arilaitensis</name>
    <dbReference type="NCBI Taxonomy" id="256701"/>
    <lineage>
        <taxon>Bacteria</taxon>
        <taxon>Bacillati</taxon>
        <taxon>Actinomycetota</taxon>
        <taxon>Actinomycetes</taxon>
        <taxon>Micrococcales</taxon>
        <taxon>Micrococcaceae</taxon>
        <taxon>Glutamicibacter</taxon>
    </lineage>
</organism>
<dbReference type="CDD" id="cd07344">
    <property type="entry name" value="M48_yhfN_like"/>
    <property type="match status" value="1"/>
</dbReference>